<dbReference type="EMBL" id="BEZZ01000354">
    <property type="protein sequence ID" value="GCC31288.1"/>
    <property type="molecule type" value="Genomic_DNA"/>
</dbReference>
<evidence type="ECO:0000313" key="1">
    <source>
        <dbReference type="EMBL" id="GCC31288.1"/>
    </source>
</evidence>
<comment type="caution">
    <text evidence="1">The sequence shown here is derived from an EMBL/GenBank/DDBJ whole genome shotgun (WGS) entry which is preliminary data.</text>
</comment>
<name>A0A401SLN8_CHIPU</name>
<gene>
    <name evidence="1" type="ORF">chiPu_0009745</name>
</gene>
<dbReference type="Proteomes" id="UP000287033">
    <property type="component" value="Unassembled WGS sequence"/>
</dbReference>
<keyword evidence="2" id="KW-1185">Reference proteome</keyword>
<organism evidence="1 2">
    <name type="scientific">Chiloscyllium punctatum</name>
    <name type="common">Brownbanded bambooshark</name>
    <name type="synonym">Hemiscyllium punctatum</name>
    <dbReference type="NCBI Taxonomy" id="137246"/>
    <lineage>
        <taxon>Eukaryota</taxon>
        <taxon>Metazoa</taxon>
        <taxon>Chordata</taxon>
        <taxon>Craniata</taxon>
        <taxon>Vertebrata</taxon>
        <taxon>Chondrichthyes</taxon>
        <taxon>Elasmobranchii</taxon>
        <taxon>Galeomorphii</taxon>
        <taxon>Galeoidea</taxon>
        <taxon>Orectolobiformes</taxon>
        <taxon>Hemiscylliidae</taxon>
        <taxon>Chiloscyllium</taxon>
    </lineage>
</organism>
<sequence>MERAAVFGFPEEVTVSSCSSRGGGGMCALWRAREWRFQLGYWTTCAADSFCTFQVKKETMRSEYAFRLSWPIGFTWTSTCRTHQDCLSVG</sequence>
<proteinExistence type="predicted"/>
<evidence type="ECO:0000313" key="2">
    <source>
        <dbReference type="Proteomes" id="UP000287033"/>
    </source>
</evidence>
<reference evidence="1 2" key="1">
    <citation type="journal article" date="2018" name="Nat. Ecol. Evol.">
        <title>Shark genomes provide insights into elasmobranch evolution and the origin of vertebrates.</title>
        <authorList>
            <person name="Hara Y"/>
            <person name="Yamaguchi K"/>
            <person name="Onimaru K"/>
            <person name="Kadota M"/>
            <person name="Koyanagi M"/>
            <person name="Keeley SD"/>
            <person name="Tatsumi K"/>
            <person name="Tanaka K"/>
            <person name="Motone F"/>
            <person name="Kageyama Y"/>
            <person name="Nozu R"/>
            <person name="Adachi N"/>
            <person name="Nishimura O"/>
            <person name="Nakagawa R"/>
            <person name="Tanegashima C"/>
            <person name="Kiyatake I"/>
            <person name="Matsumoto R"/>
            <person name="Murakumo K"/>
            <person name="Nishida K"/>
            <person name="Terakita A"/>
            <person name="Kuratani S"/>
            <person name="Sato K"/>
            <person name="Hyodo S Kuraku.S."/>
        </authorList>
    </citation>
    <scope>NUCLEOTIDE SEQUENCE [LARGE SCALE GENOMIC DNA]</scope>
</reference>
<accession>A0A401SLN8</accession>
<dbReference type="AlphaFoldDB" id="A0A401SLN8"/>
<protein>
    <submittedName>
        <fullName evidence="1">Uncharacterized protein</fullName>
    </submittedName>
</protein>